<dbReference type="GO" id="GO:0051721">
    <property type="term" value="F:protein phosphatase 2A binding"/>
    <property type="evidence" value="ECO:0007669"/>
    <property type="project" value="TreeGrafter"/>
</dbReference>
<keyword evidence="4" id="KW-0131">Cell cycle</keyword>
<dbReference type="GO" id="GO:0045892">
    <property type="term" value="P:negative regulation of DNA-templated transcription"/>
    <property type="evidence" value="ECO:0007669"/>
    <property type="project" value="InterPro"/>
</dbReference>
<sequence length="1171" mass="134308">MSDIRDILQIPKKTNVDSNQIVKQVSALKPSSRPSNGEKKVRMKRELSMILKATFQTDESITLIPTISREKDLGLTTSKAKFSTQGVKKWIWTSFTNPARSDNLKLKHWCSKEDCEAVYPFARFNAKLTIPRFSSQEYEKLLQEGDWTEDETILLMNMCDRWAVIHDQWCFRAMFDQSLIDSSSIAKSLDDLRERYYNVVNRLAEARGTTLTPFDSDHERRRREQATKLWNRTKEQVDEEKQLLMALEKIKSRRREREKKTRDLHKLVDERATTPRRRSAAAINKVSESAAAPPAFPVTKVKASTSSRVSLVDKILAQKRKPAMQVLKFPEIRMDGVYLRSQRTRLVPLLGTKKTKAVEQGLSALNMECIPQVLDDNISDEFNELRAELVLLFELKSAALAYKYELEALKHQTVVNIKTEDKTQAPAPVLSVDEPKLPIADAILVTFGYPGGRRKSEKNVLAVNVEGHGEETEDEPIFDYYHLSGCFSSDFQMQRPGFQYTNVNMSKTYLESDNDQLVDQLKNKVSKLKTAEQFMSCRLFKLTIDIGDEVRRQNKDLSNLDDHFEANRNVLESTMRRLGIINRSGSTRFLCYLILFAFTQKMNVFYAVHVPASDRRDESVQSDSVSDISYLSGDWQGGVFVSLKDATKAVKAHCAQKARFKRFNHYEEACRFAEDGDTNLLPPTIASMPVAEESSVPFCKISSAELNALKRHIEKGEFDAFRNKVLSNPRYLINCSGDTPSILYHGCRYNALHIAARVGCVRICQFVLSLFEDANYLKRLFPDDLESTLESRRCFLFDLFLNMPDKVMNATPLHFASKYGHLQVVRILISYEQCDRDALTVHGETAWQIACTGLKDENPQLREEICQILVEKLYYVALYRQEHGLTILQAPIEYVPLQRIVDETDPVGLAELRLAAAAGPMKRTEAEHVYKQWRSRPSARGFSSPLEVLLQVRLRCIDSEKGMERIGRHLADSVGVQWVEYWDFLKEYCDLRSAKGLTLLNDYLMASTVEKLSVEEDFSFQNDFASASIEYEDEKETQIVNCVCEHFQNISMLNLDSDEEEYFTCDDSDEDENEDEDDSLFYFADDTPAVGFIHGENPTKTDFDVFTAISECDISLESFPAIMAWHRKVSKYTVEVMSHWPPFDSPRARISFKYRQPLHSVLQPRELFGDC</sequence>
<keyword evidence="3 6" id="KW-0040">ANK repeat</keyword>
<dbReference type="Gene3D" id="1.10.10.60">
    <property type="entry name" value="Homeodomain-like"/>
    <property type="match status" value="1"/>
</dbReference>
<dbReference type="GO" id="GO:0051301">
    <property type="term" value="P:cell division"/>
    <property type="evidence" value="ECO:0007669"/>
    <property type="project" value="UniProtKB-KW"/>
</dbReference>
<dbReference type="EMBL" id="JYDS01000147">
    <property type="protein sequence ID" value="KRZ23368.1"/>
    <property type="molecule type" value="Genomic_DNA"/>
</dbReference>
<dbReference type="InterPro" id="IPR032563">
    <property type="entry name" value="DAMP1_SANT-like"/>
</dbReference>
<dbReference type="GO" id="GO:0005783">
    <property type="term" value="C:endoplasmic reticulum"/>
    <property type="evidence" value="ECO:0007669"/>
    <property type="project" value="TreeGrafter"/>
</dbReference>
<dbReference type="Gene3D" id="1.25.40.20">
    <property type="entry name" value="Ankyrin repeat-containing domain"/>
    <property type="match status" value="1"/>
</dbReference>
<dbReference type="PROSITE" id="PS50192">
    <property type="entry name" value="T_SNARE"/>
    <property type="match status" value="1"/>
</dbReference>
<dbReference type="Pfam" id="PF12796">
    <property type="entry name" value="Ank_2"/>
    <property type="match status" value="1"/>
</dbReference>
<protein>
    <submittedName>
        <fullName evidence="8">DNA methyltransferase 1-associated protein 1</fullName>
    </submittedName>
</protein>
<comment type="subcellular location">
    <subcellularLocation>
        <location evidence="5">Endomembrane system</location>
        <topology evidence="5">Single-pass type IV membrane protein</topology>
    </subcellularLocation>
</comment>
<gene>
    <name evidence="8" type="primary">Dmap1</name>
    <name evidence="8" type="ORF">T4B_9639</name>
</gene>
<dbReference type="GO" id="GO:0008168">
    <property type="term" value="F:methyltransferase activity"/>
    <property type="evidence" value="ECO:0007669"/>
    <property type="project" value="UniProtKB-KW"/>
</dbReference>
<accession>A0A0V1IKS9</accession>
<dbReference type="SMART" id="SM00248">
    <property type="entry name" value="ANK"/>
    <property type="match status" value="3"/>
</dbReference>
<dbReference type="Pfam" id="PF05499">
    <property type="entry name" value="DMAP1"/>
    <property type="match status" value="1"/>
</dbReference>
<comment type="similarity">
    <text evidence="1">Belongs to the ANKLE2 family.</text>
</comment>
<evidence type="ECO:0000256" key="5">
    <source>
        <dbReference type="ARBA" id="ARBA00046280"/>
    </source>
</evidence>
<keyword evidence="8" id="KW-0808">Transferase</keyword>
<dbReference type="CDD" id="cd15853">
    <property type="entry name" value="SNARE_Bet1"/>
    <property type="match status" value="1"/>
</dbReference>
<dbReference type="PANTHER" id="PTHR12349:SF4">
    <property type="entry name" value="ANKYRIN REPEAT AND LEM DOMAIN-CONTAINING PROTEIN 2"/>
    <property type="match status" value="1"/>
</dbReference>
<dbReference type="PROSITE" id="PS50088">
    <property type="entry name" value="ANK_REPEAT"/>
    <property type="match status" value="1"/>
</dbReference>
<name>A0A0V1IKS9_TRIPS</name>
<organism evidence="8 9">
    <name type="scientific">Trichinella pseudospiralis</name>
    <name type="common">Parasitic roundworm</name>
    <dbReference type="NCBI Taxonomy" id="6337"/>
    <lineage>
        <taxon>Eukaryota</taxon>
        <taxon>Metazoa</taxon>
        <taxon>Ecdysozoa</taxon>
        <taxon>Nematoda</taxon>
        <taxon>Enoplea</taxon>
        <taxon>Dorylaimia</taxon>
        <taxon>Trichinellida</taxon>
        <taxon>Trichinellidae</taxon>
        <taxon>Trichinella</taxon>
    </lineage>
</organism>
<proteinExistence type="inferred from homology"/>
<evidence type="ECO:0000256" key="1">
    <source>
        <dbReference type="ARBA" id="ARBA00007597"/>
    </source>
</evidence>
<keyword evidence="9" id="KW-1185">Reference proteome</keyword>
<keyword evidence="2" id="KW-0132">Cell division</keyword>
<dbReference type="Proteomes" id="UP000054805">
    <property type="component" value="Unassembled WGS sequence"/>
</dbReference>
<dbReference type="GO" id="GO:0032259">
    <property type="term" value="P:methylation"/>
    <property type="evidence" value="ECO:0007669"/>
    <property type="project" value="UniProtKB-KW"/>
</dbReference>
<evidence type="ECO:0000256" key="6">
    <source>
        <dbReference type="PROSITE-ProRule" id="PRU00023"/>
    </source>
</evidence>
<dbReference type="SUPFAM" id="SSF58038">
    <property type="entry name" value="SNARE fusion complex"/>
    <property type="match status" value="1"/>
</dbReference>
<dbReference type="InterPro" id="IPR036770">
    <property type="entry name" value="Ankyrin_rpt-contain_sf"/>
</dbReference>
<dbReference type="InterPro" id="IPR002110">
    <property type="entry name" value="Ankyrin_rpt"/>
</dbReference>
<feature type="domain" description="T-SNARE coiled-coil homology" evidence="7">
    <location>
        <begin position="542"/>
        <end position="581"/>
    </location>
</feature>
<dbReference type="PANTHER" id="PTHR12349">
    <property type="entry name" value="ANKYRIN REPEAT AND LEM DOMAIN-CONTAINING PROTEIN 2"/>
    <property type="match status" value="1"/>
</dbReference>
<dbReference type="SUPFAM" id="SSF48403">
    <property type="entry name" value="Ankyrin repeat"/>
    <property type="match status" value="1"/>
</dbReference>
<dbReference type="InterPro" id="IPR039899">
    <property type="entry name" value="BET1_SNARE"/>
</dbReference>
<evidence type="ECO:0000256" key="3">
    <source>
        <dbReference type="ARBA" id="ARBA00023043"/>
    </source>
</evidence>
<dbReference type="GO" id="GO:0005634">
    <property type="term" value="C:nucleus"/>
    <property type="evidence" value="ECO:0007669"/>
    <property type="project" value="InterPro"/>
</dbReference>
<reference evidence="8 9" key="1">
    <citation type="submission" date="2015-01" db="EMBL/GenBank/DDBJ databases">
        <title>Evolution of Trichinella species and genotypes.</title>
        <authorList>
            <person name="Korhonen P.K."/>
            <person name="Edoardo P."/>
            <person name="Giuseppe L.R."/>
            <person name="Gasser R.B."/>
        </authorList>
    </citation>
    <scope>NUCLEOTIDE SEQUENCE [LARGE SCALE GENOMIC DNA]</scope>
    <source>
        <strain evidence="8">ISS588</strain>
    </source>
</reference>
<dbReference type="AlphaFoldDB" id="A0A0V1IKS9"/>
<dbReference type="InterPro" id="IPR008468">
    <property type="entry name" value="DMAP1"/>
</dbReference>
<keyword evidence="8" id="KW-0489">Methyltransferase</keyword>
<evidence type="ECO:0000256" key="4">
    <source>
        <dbReference type="ARBA" id="ARBA00023306"/>
    </source>
</evidence>
<evidence type="ECO:0000259" key="7">
    <source>
        <dbReference type="PROSITE" id="PS50192"/>
    </source>
</evidence>
<comment type="caution">
    <text evidence="8">The sequence shown here is derived from an EMBL/GenBank/DDBJ whole genome shotgun (WGS) entry which is preliminary data.</text>
</comment>
<feature type="repeat" description="ANK" evidence="6">
    <location>
        <begin position="808"/>
        <end position="830"/>
    </location>
</feature>
<dbReference type="Pfam" id="PF24567">
    <property type="entry name" value="ANKLE2_3rd"/>
    <property type="match status" value="1"/>
</dbReference>
<evidence type="ECO:0000313" key="8">
    <source>
        <dbReference type="EMBL" id="KRZ23368.1"/>
    </source>
</evidence>
<evidence type="ECO:0000256" key="2">
    <source>
        <dbReference type="ARBA" id="ARBA00022618"/>
    </source>
</evidence>
<dbReference type="InterPro" id="IPR000727">
    <property type="entry name" value="T_SNARE_dom"/>
</dbReference>
<dbReference type="InterPro" id="IPR056237">
    <property type="entry name" value="ANKLE2_3rd"/>
</dbReference>
<dbReference type="PROSITE" id="PS50297">
    <property type="entry name" value="ANK_REP_REGION"/>
    <property type="match status" value="1"/>
</dbReference>
<evidence type="ECO:0000313" key="9">
    <source>
        <dbReference type="Proteomes" id="UP000054805"/>
    </source>
</evidence>
<dbReference type="Pfam" id="PF16282">
    <property type="entry name" value="SANT_DAMP1_like"/>
    <property type="match status" value="1"/>
</dbReference>